<dbReference type="OrthoDB" id="5526110at2"/>
<feature type="compositionally biased region" description="Basic and acidic residues" evidence="1">
    <location>
        <begin position="19"/>
        <end position="72"/>
    </location>
</feature>
<dbReference type="EMBL" id="CP022163">
    <property type="protein sequence ID" value="ATB29334.1"/>
    <property type="molecule type" value="Genomic_DNA"/>
</dbReference>
<gene>
    <name evidence="2" type="ORF">MEBOL_002783</name>
</gene>
<dbReference type="AlphaFoldDB" id="A0A250IBV0"/>
<evidence type="ECO:0000256" key="1">
    <source>
        <dbReference type="SAM" id="MobiDB-lite"/>
    </source>
</evidence>
<accession>A0A250IBV0</accession>
<protein>
    <submittedName>
        <fullName evidence="2">Uncharacterized protein</fullName>
    </submittedName>
</protein>
<name>A0A250IBV0_9BACT</name>
<sequence>MTKTFRIEPSTVSGPSHSTRQEEEAHQDKQLPLKSEATRGEVRYGHAHAQTEERYQQRRAEYDMKKHMRAEEAPAQQEQESAQEPAQEAAPQTGAEVSAPERVKELARDAVRSVLGAAKEAAQGHPIAGARKLAGDAVSGALKVAKEVTNRSGGKH</sequence>
<proteinExistence type="predicted"/>
<keyword evidence="3" id="KW-1185">Reference proteome</keyword>
<dbReference type="KEGG" id="mbd:MEBOL_002783"/>
<feature type="compositionally biased region" description="Low complexity" evidence="1">
    <location>
        <begin position="73"/>
        <end position="92"/>
    </location>
</feature>
<dbReference type="Proteomes" id="UP000217289">
    <property type="component" value="Chromosome"/>
</dbReference>
<reference evidence="2 3" key="1">
    <citation type="submission" date="2017-06" db="EMBL/GenBank/DDBJ databases">
        <authorList>
            <person name="Kim H.J."/>
            <person name="Triplett B.A."/>
        </authorList>
    </citation>
    <scope>NUCLEOTIDE SEQUENCE [LARGE SCALE GENOMIC DNA]</scope>
    <source>
        <strain evidence="2 3">DSM 14713</strain>
    </source>
</reference>
<feature type="region of interest" description="Disordered" evidence="1">
    <location>
        <begin position="1"/>
        <end position="101"/>
    </location>
</feature>
<evidence type="ECO:0000313" key="2">
    <source>
        <dbReference type="EMBL" id="ATB29334.1"/>
    </source>
</evidence>
<evidence type="ECO:0000313" key="3">
    <source>
        <dbReference type="Proteomes" id="UP000217289"/>
    </source>
</evidence>
<organism evidence="2 3">
    <name type="scientific">Melittangium boletus DSM 14713</name>
    <dbReference type="NCBI Taxonomy" id="1294270"/>
    <lineage>
        <taxon>Bacteria</taxon>
        <taxon>Pseudomonadati</taxon>
        <taxon>Myxococcota</taxon>
        <taxon>Myxococcia</taxon>
        <taxon>Myxococcales</taxon>
        <taxon>Cystobacterineae</taxon>
        <taxon>Archangiaceae</taxon>
        <taxon>Melittangium</taxon>
    </lineage>
</organism>
<dbReference type="RefSeq" id="WP_095977911.1">
    <property type="nucleotide sequence ID" value="NZ_CP022163.1"/>
</dbReference>